<keyword evidence="7" id="KW-1185">Reference proteome</keyword>
<dbReference type="Proteomes" id="UP000244173">
    <property type="component" value="Chromosome"/>
</dbReference>
<dbReference type="AlphaFoldDB" id="A0A2S0P7A7"/>
<dbReference type="KEGG" id="maer:DAI18_03580"/>
<keyword evidence="2 5" id="KW-0808">Transferase</keyword>
<reference evidence="6 7" key="1">
    <citation type="submission" date="2018-04" db="EMBL/GenBank/DDBJ databases">
        <title>Denitrifier Microvirgula.</title>
        <authorList>
            <person name="Anderson E."/>
            <person name="Jang J."/>
            <person name="Ishii S."/>
        </authorList>
    </citation>
    <scope>NUCLEOTIDE SEQUENCE [LARGE SCALE GENOMIC DNA]</scope>
    <source>
        <strain evidence="6 7">BE2.4</strain>
    </source>
</reference>
<protein>
    <recommendedName>
        <fullName evidence="5">Putative phosphoenolpyruvate synthase regulatory protein</fullName>
        <shortName evidence="5">PEP synthase regulatory protein</shortName>
        <shortName evidence="5">PSRP</shortName>
        <ecNumber evidence="5">2.7.11.33</ecNumber>
        <ecNumber evidence="5">2.7.4.28</ecNumber>
    </recommendedName>
    <alternativeName>
        <fullName evidence="5">Pyruvate, water dikinase regulatory protein</fullName>
    </alternativeName>
</protein>
<dbReference type="InterPro" id="IPR026530">
    <property type="entry name" value="PSRP"/>
</dbReference>
<evidence type="ECO:0000313" key="7">
    <source>
        <dbReference type="Proteomes" id="UP000244173"/>
    </source>
</evidence>
<evidence type="ECO:0000256" key="1">
    <source>
        <dbReference type="ARBA" id="ARBA00022527"/>
    </source>
</evidence>
<feature type="binding site" evidence="5">
    <location>
        <begin position="155"/>
        <end position="162"/>
    </location>
    <ligand>
        <name>ADP</name>
        <dbReference type="ChEBI" id="CHEBI:456216"/>
    </ligand>
</feature>
<dbReference type="Pfam" id="PF03618">
    <property type="entry name" value="Kinase-PPPase"/>
    <property type="match status" value="1"/>
</dbReference>
<proteinExistence type="inferred from homology"/>
<dbReference type="GO" id="GO:0043531">
    <property type="term" value="F:ADP binding"/>
    <property type="evidence" value="ECO:0007669"/>
    <property type="project" value="UniProtKB-UniRule"/>
</dbReference>
<dbReference type="GO" id="GO:0004674">
    <property type="term" value="F:protein serine/threonine kinase activity"/>
    <property type="evidence" value="ECO:0007669"/>
    <property type="project" value="UniProtKB-UniRule"/>
</dbReference>
<evidence type="ECO:0000313" key="6">
    <source>
        <dbReference type="EMBL" id="AVY93222.1"/>
    </source>
</evidence>
<dbReference type="STRING" id="1122240.GCA_000620105_00458"/>
<dbReference type="HAMAP" id="MF_01062">
    <property type="entry name" value="PSRP"/>
    <property type="match status" value="1"/>
</dbReference>
<comment type="function">
    <text evidence="5">Bifunctional serine/threonine kinase and phosphorylase involved in the regulation of the phosphoenolpyruvate synthase (PEPS) by catalyzing its phosphorylation/dephosphorylation.</text>
</comment>
<dbReference type="EC" id="2.7.11.33" evidence="5"/>
<comment type="catalytic activity">
    <reaction evidence="5">
        <text>[pyruvate, water dikinase] + ADP = [pyruvate, water dikinase]-phosphate + AMP + H(+)</text>
        <dbReference type="Rhea" id="RHEA:46020"/>
        <dbReference type="Rhea" id="RHEA-COMP:11425"/>
        <dbReference type="Rhea" id="RHEA-COMP:11426"/>
        <dbReference type="ChEBI" id="CHEBI:15378"/>
        <dbReference type="ChEBI" id="CHEBI:43176"/>
        <dbReference type="ChEBI" id="CHEBI:68546"/>
        <dbReference type="ChEBI" id="CHEBI:456215"/>
        <dbReference type="ChEBI" id="CHEBI:456216"/>
        <dbReference type="EC" id="2.7.11.33"/>
    </reaction>
</comment>
<dbReference type="PANTHER" id="PTHR31756:SF3">
    <property type="entry name" value="PYRUVATE, PHOSPHATE DIKINASE REGULATORY PROTEIN 1, CHLOROPLASTIC"/>
    <property type="match status" value="1"/>
</dbReference>
<evidence type="ECO:0000256" key="5">
    <source>
        <dbReference type="HAMAP-Rule" id="MF_01062"/>
    </source>
</evidence>
<dbReference type="GO" id="GO:0016776">
    <property type="term" value="F:phosphotransferase activity, phosphate group as acceptor"/>
    <property type="evidence" value="ECO:0007669"/>
    <property type="project" value="UniProtKB-UniRule"/>
</dbReference>
<name>A0A2S0P7A7_9NEIS</name>
<evidence type="ECO:0000256" key="3">
    <source>
        <dbReference type="ARBA" id="ARBA00022741"/>
    </source>
</evidence>
<organism evidence="6 7">
    <name type="scientific">Microvirgula aerodenitrificans</name>
    <dbReference type="NCBI Taxonomy" id="57480"/>
    <lineage>
        <taxon>Bacteria</taxon>
        <taxon>Pseudomonadati</taxon>
        <taxon>Pseudomonadota</taxon>
        <taxon>Betaproteobacteria</taxon>
        <taxon>Neisseriales</taxon>
        <taxon>Aquaspirillaceae</taxon>
        <taxon>Microvirgula</taxon>
    </lineage>
</organism>
<comment type="catalytic activity">
    <reaction evidence="5">
        <text>[pyruvate, water dikinase]-phosphate + phosphate + H(+) = [pyruvate, water dikinase] + diphosphate</text>
        <dbReference type="Rhea" id="RHEA:48580"/>
        <dbReference type="Rhea" id="RHEA-COMP:11425"/>
        <dbReference type="Rhea" id="RHEA-COMP:11426"/>
        <dbReference type="ChEBI" id="CHEBI:15378"/>
        <dbReference type="ChEBI" id="CHEBI:33019"/>
        <dbReference type="ChEBI" id="CHEBI:43176"/>
        <dbReference type="ChEBI" id="CHEBI:43474"/>
        <dbReference type="ChEBI" id="CHEBI:68546"/>
        <dbReference type="EC" id="2.7.4.28"/>
    </reaction>
</comment>
<dbReference type="EMBL" id="CP028519">
    <property type="protein sequence ID" value="AVY93222.1"/>
    <property type="molecule type" value="Genomic_DNA"/>
</dbReference>
<dbReference type="InterPro" id="IPR005177">
    <property type="entry name" value="Kinase-pyrophosphorylase"/>
</dbReference>
<dbReference type="GO" id="GO:0005524">
    <property type="term" value="F:ATP binding"/>
    <property type="evidence" value="ECO:0007669"/>
    <property type="project" value="InterPro"/>
</dbReference>
<keyword evidence="4 5" id="KW-0418">Kinase</keyword>
<evidence type="ECO:0000256" key="4">
    <source>
        <dbReference type="ARBA" id="ARBA00022777"/>
    </source>
</evidence>
<gene>
    <name evidence="6" type="ORF">DAI18_03580</name>
</gene>
<dbReference type="NCBIfam" id="NF003742">
    <property type="entry name" value="PRK05339.1"/>
    <property type="match status" value="1"/>
</dbReference>
<dbReference type="PANTHER" id="PTHR31756">
    <property type="entry name" value="PYRUVATE, PHOSPHATE DIKINASE REGULATORY PROTEIN 1, CHLOROPLASTIC"/>
    <property type="match status" value="1"/>
</dbReference>
<sequence>MPHRRSAFFISDRTGITAESLGNALLTQFDMLEFKRETIPFIDTIEKAEEVARHICARAESDQHQPIVFISVVNAKVRSSLHVEDSALVIDFFDSFIGLLETELGHKATQTVGKSHGIVDNEQYDHRIEAVNFSLNHDDGVKLKDLDEADVILVGVSRSGKTPTCLYLALQYGVKAANYPLTPEDLDSPTLPRILLPFKQKIFGLTIDPQRLHHIRSERRPDSRYASIDNCRREVNEAESMFRHHGVPFISTTHKSIEEIASTILHKTGISRRF</sequence>
<dbReference type="EC" id="2.7.4.28" evidence="5"/>
<dbReference type="OrthoDB" id="9782201at2"/>
<comment type="similarity">
    <text evidence="5">Belongs to the pyruvate, phosphate/water dikinase regulatory protein family. PSRP subfamily.</text>
</comment>
<accession>A0A2S0P7A7</accession>
<keyword evidence="1 5" id="KW-0723">Serine/threonine-protein kinase</keyword>
<dbReference type="RefSeq" id="WP_028497941.1">
    <property type="nucleotide sequence ID" value="NZ_CALFSO010000048.1"/>
</dbReference>
<keyword evidence="3 5" id="KW-0547">Nucleotide-binding</keyword>
<evidence type="ECO:0000256" key="2">
    <source>
        <dbReference type="ARBA" id="ARBA00022679"/>
    </source>
</evidence>